<feature type="domain" description="DNA/RNA non-specific endonuclease/pyrophosphatase/phosphodiesterase" evidence="11">
    <location>
        <begin position="47"/>
        <end position="246"/>
    </location>
</feature>
<reference evidence="13" key="1">
    <citation type="journal article" date="2019" name="Int. J. Syst. Evol. Microbiol.">
        <title>The Global Catalogue of Microorganisms (GCM) 10K type strain sequencing project: providing services to taxonomists for standard genome sequencing and annotation.</title>
        <authorList>
            <consortium name="The Broad Institute Genomics Platform"/>
            <consortium name="The Broad Institute Genome Sequencing Center for Infectious Disease"/>
            <person name="Wu L."/>
            <person name="Ma J."/>
        </authorList>
    </citation>
    <scope>NUCLEOTIDE SEQUENCE [LARGE SCALE GENOMIC DNA]</scope>
    <source>
        <strain evidence="13">KCTC 62164</strain>
    </source>
</reference>
<evidence type="ECO:0000259" key="10">
    <source>
        <dbReference type="SMART" id="SM00477"/>
    </source>
</evidence>
<dbReference type="GO" id="GO:0004519">
    <property type="term" value="F:endonuclease activity"/>
    <property type="evidence" value="ECO:0007669"/>
    <property type="project" value="UniProtKB-KW"/>
</dbReference>
<keyword evidence="7" id="KW-0460">Magnesium</keyword>
<dbReference type="PANTHER" id="PTHR13966">
    <property type="entry name" value="ENDONUCLEASE RELATED"/>
    <property type="match status" value="1"/>
</dbReference>
<evidence type="ECO:0000256" key="3">
    <source>
        <dbReference type="ARBA" id="ARBA00022722"/>
    </source>
</evidence>
<evidence type="ECO:0000256" key="7">
    <source>
        <dbReference type="ARBA" id="ARBA00022842"/>
    </source>
</evidence>
<keyword evidence="4 8" id="KW-0479">Metal-binding</keyword>
<keyword evidence="5 8" id="KW-0255">Endonuclease</keyword>
<feature type="signal peptide" evidence="9">
    <location>
        <begin position="1"/>
        <end position="23"/>
    </location>
</feature>
<keyword evidence="9" id="KW-0732">Signal</keyword>
<evidence type="ECO:0000256" key="8">
    <source>
        <dbReference type="RuleBase" id="RU366055"/>
    </source>
</evidence>
<comment type="caution">
    <text evidence="12">The sequence shown here is derived from an EMBL/GenBank/DDBJ whole genome shotgun (WGS) entry which is preliminary data.</text>
</comment>
<dbReference type="InterPro" id="IPR040255">
    <property type="entry name" value="Non-specific_endonuclease"/>
</dbReference>
<dbReference type="SMART" id="SM00477">
    <property type="entry name" value="NUC"/>
    <property type="match status" value="1"/>
</dbReference>
<dbReference type="InterPro" id="IPR020821">
    <property type="entry name" value="ENPP1-3/EXOG-like_nuc-like"/>
</dbReference>
<dbReference type="InterPro" id="IPR018524">
    <property type="entry name" value="DNA/RNA_endonuclease_AS"/>
</dbReference>
<proteinExistence type="inferred from homology"/>
<evidence type="ECO:0000313" key="12">
    <source>
        <dbReference type="EMBL" id="MFC3053275.1"/>
    </source>
</evidence>
<feature type="domain" description="ENPP1-3/EXOG-like endonuclease/phosphodiesterase" evidence="10">
    <location>
        <begin position="48"/>
        <end position="246"/>
    </location>
</feature>
<evidence type="ECO:0000256" key="1">
    <source>
        <dbReference type="ARBA" id="ARBA00001946"/>
    </source>
</evidence>
<evidence type="ECO:0000256" key="2">
    <source>
        <dbReference type="ARBA" id="ARBA00010052"/>
    </source>
</evidence>
<accession>A0ABV7D8R2</accession>
<keyword evidence="6 8" id="KW-0378">Hydrolase</keyword>
<evidence type="ECO:0000256" key="6">
    <source>
        <dbReference type="ARBA" id="ARBA00022801"/>
    </source>
</evidence>
<sequence>MRRAFSCLVSAFITLILSTTAFAGEIHIVHCLKGCPTGTPQSNDLIVREIFALSSNDTTKFADWVAYRVTSETIGTSKSLNRDWEADPLLDDAETLEPDDYKSAFGDLKTDRGHQAPLASFAGTVFWRSTNILSNITPQKSDLNQGAWVALESAVRDVAYKRKEIYVVTGPLYDPNENQMTLPKADETHTVPTGYFKVVATEAGAMTAFVFDQDTDRNANYCDHIKPLSDVETLSGLDIFPEASATWANGDLNSDLGCP</sequence>
<dbReference type="EC" id="3.1.30.-" evidence="8"/>
<gene>
    <name evidence="12" type="ORF">ACFOKA_15330</name>
</gene>
<feature type="chain" id="PRO_5045140762" description="Endonuclease" evidence="9">
    <location>
        <begin position="24"/>
        <end position="259"/>
    </location>
</feature>
<evidence type="ECO:0000259" key="11">
    <source>
        <dbReference type="SMART" id="SM00892"/>
    </source>
</evidence>
<dbReference type="Proteomes" id="UP001595444">
    <property type="component" value="Unassembled WGS sequence"/>
</dbReference>
<name>A0ABV7D8R2_9PROT</name>
<dbReference type="SUPFAM" id="SSF54060">
    <property type="entry name" value="His-Me finger endonucleases"/>
    <property type="match status" value="1"/>
</dbReference>
<dbReference type="InterPro" id="IPR044929">
    <property type="entry name" value="DNA/RNA_non-sp_Endonuclease_sf"/>
</dbReference>
<comment type="cofactor">
    <cofactor evidence="1 8">
        <name>Mg(2+)</name>
        <dbReference type="ChEBI" id="CHEBI:18420"/>
    </cofactor>
</comment>
<organism evidence="12 13">
    <name type="scientific">Kordiimonas pumila</name>
    <dbReference type="NCBI Taxonomy" id="2161677"/>
    <lineage>
        <taxon>Bacteria</taxon>
        <taxon>Pseudomonadati</taxon>
        <taxon>Pseudomonadota</taxon>
        <taxon>Alphaproteobacteria</taxon>
        <taxon>Kordiimonadales</taxon>
        <taxon>Kordiimonadaceae</taxon>
        <taxon>Kordiimonas</taxon>
    </lineage>
</organism>
<dbReference type="PANTHER" id="PTHR13966:SF5">
    <property type="entry name" value="ENDONUCLEASE G, MITOCHONDRIAL"/>
    <property type="match status" value="1"/>
</dbReference>
<protein>
    <recommendedName>
        <fullName evidence="8">Endonuclease</fullName>
        <ecNumber evidence="8">3.1.30.-</ecNumber>
    </recommendedName>
</protein>
<evidence type="ECO:0000256" key="9">
    <source>
        <dbReference type="SAM" id="SignalP"/>
    </source>
</evidence>
<dbReference type="InterPro" id="IPR001604">
    <property type="entry name" value="Endo_G_ENPP1-like_dom"/>
</dbReference>
<keyword evidence="3 8" id="KW-0540">Nuclease</keyword>
<evidence type="ECO:0000313" key="13">
    <source>
        <dbReference type="Proteomes" id="UP001595444"/>
    </source>
</evidence>
<dbReference type="Pfam" id="PF01223">
    <property type="entry name" value="Endonuclease_NS"/>
    <property type="match status" value="1"/>
</dbReference>
<evidence type="ECO:0000256" key="5">
    <source>
        <dbReference type="ARBA" id="ARBA00022759"/>
    </source>
</evidence>
<dbReference type="Gene3D" id="3.40.570.10">
    <property type="entry name" value="Extracellular Endonuclease, subunit A"/>
    <property type="match status" value="1"/>
</dbReference>
<dbReference type="EMBL" id="JBHRSL010000018">
    <property type="protein sequence ID" value="MFC3053275.1"/>
    <property type="molecule type" value="Genomic_DNA"/>
</dbReference>
<dbReference type="SMART" id="SM00892">
    <property type="entry name" value="Endonuclease_NS"/>
    <property type="match status" value="1"/>
</dbReference>
<evidence type="ECO:0000256" key="4">
    <source>
        <dbReference type="ARBA" id="ARBA00022723"/>
    </source>
</evidence>
<comment type="similarity">
    <text evidence="2 8">Belongs to the DNA/RNA non-specific endonuclease family.</text>
</comment>
<dbReference type="PROSITE" id="PS01070">
    <property type="entry name" value="NUCLEASE_NON_SPEC"/>
    <property type="match status" value="1"/>
</dbReference>
<dbReference type="InterPro" id="IPR044925">
    <property type="entry name" value="His-Me_finger_sf"/>
</dbReference>
<dbReference type="RefSeq" id="WP_194214569.1">
    <property type="nucleotide sequence ID" value="NZ_CP061205.1"/>
</dbReference>
<keyword evidence="13" id="KW-1185">Reference proteome</keyword>